<organism evidence="8 9">
    <name type="scientific">Polyplax serrata</name>
    <name type="common">Common mouse louse</name>
    <dbReference type="NCBI Taxonomy" id="468196"/>
    <lineage>
        <taxon>Eukaryota</taxon>
        <taxon>Metazoa</taxon>
        <taxon>Ecdysozoa</taxon>
        <taxon>Arthropoda</taxon>
        <taxon>Hexapoda</taxon>
        <taxon>Insecta</taxon>
        <taxon>Pterygota</taxon>
        <taxon>Neoptera</taxon>
        <taxon>Paraneoptera</taxon>
        <taxon>Psocodea</taxon>
        <taxon>Troctomorpha</taxon>
        <taxon>Phthiraptera</taxon>
        <taxon>Anoplura</taxon>
        <taxon>Polyplacidae</taxon>
        <taxon>Polyplax</taxon>
    </lineage>
</organism>
<keyword evidence="6" id="KW-0863">Zinc-finger</keyword>
<dbReference type="InterPro" id="IPR012340">
    <property type="entry name" value="NA-bd_OB-fold"/>
</dbReference>
<evidence type="ECO:0000256" key="3">
    <source>
        <dbReference type="ARBA" id="ARBA00022478"/>
    </source>
</evidence>
<dbReference type="SUPFAM" id="SSF88798">
    <property type="entry name" value="N-terminal, heterodimerisation domain of RBP7 (RpoE)"/>
    <property type="match status" value="1"/>
</dbReference>
<dbReference type="Pfam" id="PF00096">
    <property type="entry name" value="zf-C2H2"/>
    <property type="match status" value="3"/>
</dbReference>
<dbReference type="InterPro" id="IPR005576">
    <property type="entry name" value="Rpb7-like_N"/>
</dbReference>
<name>A0ABR1B3P6_POLSC</name>
<dbReference type="Gene3D" id="3.30.1490.120">
    <property type="entry name" value="RNA polymerase Rpb7-like, N-terminal domain"/>
    <property type="match status" value="1"/>
</dbReference>
<dbReference type="Pfam" id="PF03876">
    <property type="entry name" value="SHS2_Rpb7-N"/>
    <property type="match status" value="1"/>
</dbReference>
<dbReference type="InterPro" id="IPR013238">
    <property type="entry name" value="RNA_pol_III_Rbc25"/>
</dbReference>
<keyword evidence="4" id="KW-0804">Transcription</keyword>
<comment type="similarity">
    <text evidence="2">Belongs to the eukaryotic RPB7/RPC8 RNA polymerase subunit family.</text>
</comment>
<comment type="caution">
    <text evidence="8">The sequence shown here is derived from an EMBL/GenBank/DDBJ whole genome shotgun (WGS) entry which is preliminary data.</text>
</comment>
<dbReference type="EMBL" id="JAWJWF010000004">
    <property type="protein sequence ID" value="KAK6634125.1"/>
    <property type="molecule type" value="Genomic_DNA"/>
</dbReference>
<keyword evidence="9" id="KW-1185">Reference proteome</keyword>
<accession>A0ABR1B3P6</accession>
<dbReference type="Proteomes" id="UP001359485">
    <property type="component" value="Unassembled WGS sequence"/>
</dbReference>
<dbReference type="InterPro" id="IPR036236">
    <property type="entry name" value="Znf_C2H2_sf"/>
</dbReference>
<keyword evidence="6" id="KW-0862">Zinc</keyword>
<dbReference type="SUPFAM" id="SSF50249">
    <property type="entry name" value="Nucleic acid-binding proteins"/>
    <property type="match status" value="1"/>
</dbReference>
<keyword evidence="6" id="KW-0479">Metal-binding</keyword>
<dbReference type="InterPro" id="IPR036898">
    <property type="entry name" value="RNA_pol_Rpb7-like_N_sf"/>
</dbReference>
<dbReference type="SMART" id="SM00355">
    <property type="entry name" value="ZnF_C2H2"/>
    <property type="match status" value="4"/>
</dbReference>
<gene>
    <name evidence="8" type="ORF">RUM44_004733</name>
</gene>
<evidence type="ECO:0000256" key="5">
    <source>
        <dbReference type="ARBA" id="ARBA00023242"/>
    </source>
</evidence>
<evidence type="ECO:0000313" key="8">
    <source>
        <dbReference type="EMBL" id="KAK6634125.1"/>
    </source>
</evidence>
<dbReference type="PROSITE" id="PS00028">
    <property type="entry name" value="ZINC_FINGER_C2H2_1"/>
    <property type="match status" value="4"/>
</dbReference>
<dbReference type="InterPro" id="IPR013087">
    <property type="entry name" value="Znf_C2H2_type"/>
</dbReference>
<dbReference type="Pfam" id="PF08292">
    <property type="entry name" value="RNA_pol_Rbc25"/>
    <property type="match status" value="1"/>
</dbReference>
<evidence type="ECO:0000256" key="1">
    <source>
        <dbReference type="ARBA" id="ARBA00004123"/>
    </source>
</evidence>
<proteinExistence type="inferred from homology"/>
<dbReference type="CDD" id="cd04330">
    <property type="entry name" value="RNAP_III_Rpc25_N"/>
    <property type="match status" value="1"/>
</dbReference>
<feature type="domain" description="C2H2-type" evidence="7">
    <location>
        <begin position="213"/>
        <end position="241"/>
    </location>
</feature>
<protein>
    <recommendedName>
        <fullName evidence="7">C2H2-type domain-containing protein</fullName>
    </recommendedName>
</protein>
<reference evidence="8 9" key="1">
    <citation type="submission" date="2023-09" db="EMBL/GenBank/DDBJ databases">
        <title>Genomes of two closely related lineages of the louse Polyplax serrata with different host specificities.</title>
        <authorList>
            <person name="Martinu J."/>
            <person name="Tarabai H."/>
            <person name="Stefka J."/>
            <person name="Hypsa V."/>
        </authorList>
    </citation>
    <scope>NUCLEOTIDE SEQUENCE [LARGE SCALE GENOMIC DNA]</scope>
    <source>
        <strain evidence="8">98ZLc_SE</strain>
    </source>
</reference>
<feature type="domain" description="C2H2-type" evidence="7">
    <location>
        <begin position="299"/>
        <end position="327"/>
    </location>
</feature>
<dbReference type="PROSITE" id="PS50157">
    <property type="entry name" value="ZINC_FINGER_C2H2_2"/>
    <property type="match status" value="4"/>
</dbReference>
<evidence type="ECO:0000313" key="9">
    <source>
        <dbReference type="Proteomes" id="UP001359485"/>
    </source>
</evidence>
<dbReference type="Gene3D" id="2.40.50.140">
    <property type="entry name" value="Nucleic acid-binding proteins"/>
    <property type="match status" value="1"/>
</dbReference>
<feature type="domain" description="C2H2-type" evidence="7">
    <location>
        <begin position="242"/>
        <end position="265"/>
    </location>
</feature>
<dbReference type="SUPFAM" id="SSF57667">
    <property type="entry name" value="beta-beta-alpha zinc fingers"/>
    <property type="match status" value="2"/>
</dbReference>
<dbReference type="InterPro" id="IPR045113">
    <property type="entry name" value="Rpb7-like"/>
</dbReference>
<evidence type="ECO:0000256" key="4">
    <source>
        <dbReference type="ARBA" id="ARBA00023163"/>
    </source>
</evidence>
<evidence type="ECO:0000256" key="6">
    <source>
        <dbReference type="PROSITE-ProRule" id="PRU00042"/>
    </source>
</evidence>
<dbReference type="Gene3D" id="3.30.160.60">
    <property type="entry name" value="Classic Zinc Finger"/>
    <property type="match status" value="2"/>
</dbReference>
<comment type="subcellular location">
    <subcellularLocation>
        <location evidence="1">Nucleus</location>
    </subcellularLocation>
</comment>
<feature type="domain" description="C2H2-type" evidence="7">
    <location>
        <begin position="272"/>
        <end position="299"/>
    </location>
</feature>
<sequence length="343" mass="39317">MFVLAEIRDYIRIAPCNFHKPLKDAISEEINKKLANKVVMNVGLSIALWDITELGDSHIIPGDGCFHTRVCFRYVVFRPFLTEILVGKVKSCSREGVVVTLGFFDDIVIPSSALQHPSRFDEAEQVWVWEYQVDDEKHDLFMDIGEPIRFRVTAETFEETSPTGPENTSEGDAVELKVPYSLTASINEPGLGLMSWEKGKLNRHMLSHRNNQHQCPQCSKQFARTDTLNRHIKAAHDVKQQFSCSFCKKAFSFKHNRDVHEENIHKNWNVCLQCDQCGQKFKNKLTLKSHMELHSGNRITCSICSKPFTRKAHYKKHLKSKHFGISPYQTLLDSVVSTQELPP</sequence>
<dbReference type="PANTHER" id="PTHR12709">
    <property type="entry name" value="DNA-DIRECTED RNA POLYMERASE II, III"/>
    <property type="match status" value="1"/>
</dbReference>
<evidence type="ECO:0000259" key="7">
    <source>
        <dbReference type="PROSITE" id="PS50157"/>
    </source>
</evidence>
<dbReference type="InterPro" id="IPR004519">
    <property type="entry name" value="RNAP_E/RPC8"/>
</dbReference>
<keyword evidence="3" id="KW-0240">DNA-directed RNA polymerase</keyword>
<dbReference type="PANTHER" id="PTHR12709:SF1">
    <property type="entry name" value="DNA-DIRECTED RNA POLYMERASE III SUBUNIT RPC8"/>
    <property type="match status" value="1"/>
</dbReference>
<dbReference type="NCBIfam" id="TIGR00448">
    <property type="entry name" value="rpoE"/>
    <property type="match status" value="1"/>
</dbReference>
<keyword evidence="5" id="KW-0539">Nucleus</keyword>
<evidence type="ECO:0000256" key="2">
    <source>
        <dbReference type="ARBA" id="ARBA00009307"/>
    </source>
</evidence>